<feature type="region of interest" description="Disordered" evidence="1">
    <location>
        <begin position="411"/>
        <end position="519"/>
    </location>
</feature>
<feature type="region of interest" description="Disordered" evidence="1">
    <location>
        <begin position="676"/>
        <end position="715"/>
    </location>
</feature>
<dbReference type="HOGENOM" id="CLU_386277_0_0_11"/>
<feature type="compositionally biased region" description="Basic and acidic residues" evidence="1">
    <location>
        <begin position="117"/>
        <end position="126"/>
    </location>
</feature>
<feature type="compositionally biased region" description="Basic residues" evidence="1">
    <location>
        <begin position="344"/>
        <end position="354"/>
    </location>
</feature>
<feature type="region of interest" description="Disordered" evidence="1">
    <location>
        <begin position="244"/>
        <end position="393"/>
    </location>
</feature>
<feature type="compositionally biased region" description="Basic residues" evidence="1">
    <location>
        <begin position="36"/>
        <end position="61"/>
    </location>
</feature>
<feature type="region of interest" description="Disordered" evidence="1">
    <location>
        <begin position="598"/>
        <end position="623"/>
    </location>
</feature>
<accession>A0A0A1DV62</accession>
<proteinExistence type="predicted"/>
<dbReference type="EMBL" id="CP009896">
    <property type="protein sequence ID" value="AIY19320.2"/>
    <property type="molecule type" value="Genomic_DNA"/>
</dbReference>
<reference evidence="2 3" key="1">
    <citation type="journal article" date="2015" name="Genome Announc.">
        <title>Complete Genome Sequence of Steroid-Transforming Nocardioides simplex VKM Ac-2033D.</title>
        <authorList>
            <person name="Shtratnikova V.Y."/>
            <person name="Schelkunov M.I."/>
            <person name="Pekov Y.A."/>
            <person name="Fokina V.V."/>
            <person name="Logacheva M.D."/>
            <person name="Sokolov S.L."/>
            <person name="Bragin E.Y."/>
            <person name="Ashapkin V.V."/>
            <person name="Donova M.V."/>
        </authorList>
    </citation>
    <scope>NUCLEOTIDE SEQUENCE [LARGE SCALE GENOMIC DNA]</scope>
    <source>
        <strain evidence="2 3">VKM Ac-2033D</strain>
    </source>
</reference>
<feature type="compositionally biased region" description="Basic and acidic residues" evidence="1">
    <location>
        <begin position="433"/>
        <end position="442"/>
    </location>
</feature>
<dbReference type="KEGG" id="psim:KR76_25705"/>
<dbReference type="AlphaFoldDB" id="A0A0A1DV62"/>
<protein>
    <submittedName>
        <fullName evidence="2">Fe-S protein</fullName>
    </submittedName>
</protein>
<dbReference type="Proteomes" id="UP000030300">
    <property type="component" value="Chromosome"/>
</dbReference>
<feature type="compositionally biased region" description="Basic and acidic residues" evidence="1">
    <location>
        <begin position="75"/>
        <end position="86"/>
    </location>
</feature>
<name>A0A0A1DV62_NOCSI</name>
<sequence>MPVALAGRRDTRPSTTLGIGRHRDSTRTDLPSRALRTQRRVRTDPRRHRRGPRATRNHRNPQARAARAPSRVRWRQAEQRVHDPERSPGPPPGPRGPLREHRSLRTPPIRLVRRPRRDPPGLEGSHHLVPRCSGRRLPVTRRPDHAGLPRPGRSPRRPHRRSTHALGQPVRLRGDAGQPHPHALPQRRSRRARDPSRPRYRVRSRIRPHGARRGRQHTLAPRLHHQRPRDSLRCRWVDHITDEARSPTTDRPRRRGYRLVAGTAPPARLRSRRPRPSGPDRQPAGEDHASPRPMDRDATGQRTSRSHGHQPPTLAGSQRPHPPRNGRQPPHGRRRNDPRPSTQRLRRRHPHCRNPRGEPASPACRGLQQVPPTPSTRQSQLTQYDDGAGSAAGTGDIGSASMCAGTGRMCTTPRLPRDQPCLVTVDSTVGSTARRDRGERPRGRYPQRARPSDALRALRSAVRQGAPDLPGEQPGQAQGPVQTPAVSDVHSDEDHGHLVGGDLSGSFHRERQRDRAGVIGVGDRRLRTAASALDDDGAPQLLAAPQRGDASVHGTGEAPGILHLSGEPHHHAGAMHDGVAPVSGQDHLAHLSRQNFDVAQTRQRRRTRRVTHPRPGIGHDCGRDHDRRTGCALERTTSRYERGGRPSDAHHHCRRFQAGGPGDWALHRRIALQAVRGGERTHPRLTEVTTRPRPQGSRASRAAAVPFVIEDSSGS</sequence>
<organism evidence="2 3">
    <name type="scientific">Nocardioides simplex</name>
    <name type="common">Arthrobacter simplex</name>
    <dbReference type="NCBI Taxonomy" id="2045"/>
    <lineage>
        <taxon>Bacteria</taxon>
        <taxon>Bacillati</taxon>
        <taxon>Actinomycetota</taxon>
        <taxon>Actinomycetes</taxon>
        <taxon>Propionibacteriales</taxon>
        <taxon>Nocardioidaceae</taxon>
        <taxon>Pimelobacter</taxon>
    </lineage>
</organism>
<keyword evidence="3" id="KW-1185">Reference proteome</keyword>
<evidence type="ECO:0000313" key="3">
    <source>
        <dbReference type="Proteomes" id="UP000030300"/>
    </source>
</evidence>
<gene>
    <name evidence="2" type="ORF">KR76_25705</name>
</gene>
<feature type="compositionally biased region" description="Basic and acidic residues" evidence="1">
    <location>
        <begin position="507"/>
        <end position="519"/>
    </location>
</feature>
<feature type="compositionally biased region" description="Polar residues" evidence="1">
    <location>
        <begin position="475"/>
        <end position="485"/>
    </location>
</feature>
<feature type="compositionally biased region" description="Basic residues" evidence="1">
    <location>
        <begin position="602"/>
        <end position="612"/>
    </location>
</feature>
<evidence type="ECO:0000256" key="1">
    <source>
        <dbReference type="SAM" id="MobiDB-lite"/>
    </source>
</evidence>
<feature type="compositionally biased region" description="Basic and acidic residues" evidence="1">
    <location>
        <begin position="283"/>
        <end position="299"/>
    </location>
</feature>
<feature type="compositionally biased region" description="Basic residues" evidence="1">
    <location>
        <begin position="198"/>
        <end position="227"/>
    </location>
</feature>
<feature type="compositionally biased region" description="Basic residues" evidence="1">
    <location>
        <begin position="153"/>
        <end position="163"/>
    </location>
</feature>
<feature type="region of interest" description="Disordered" evidence="1">
    <location>
        <begin position="1"/>
        <end position="229"/>
    </location>
</feature>
<evidence type="ECO:0000313" key="2">
    <source>
        <dbReference type="EMBL" id="AIY19320.2"/>
    </source>
</evidence>